<feature type="transmembrane region" description="Helical" evidence="1">
    <location>
        <begin position="87"/>
        <end position="106"/>
    </location>
</feature>
<keyword evidence="1" id="KW-0472">Membrane</keyword>
<dbReference type="AlphaFoldDB" id="A0A6C0F298"/>
<evidence type="ECO:0000256" key="1">
    <source>
        <dbReference type="SAM" id="Phobius"/>
    </source>
</evidence>
<reference evidence="2" key="1">
    <citation type="journal article" date="2020" name="Nature">
        <title>Giant virus diversity and host interactions through global metagenomics.</title>
        <authorList>
            <person name="Schulz F."/>
            <person name="Roux S."/>
            <person name="Paez-Espino D."/>
            <person name="Jungbluth S."/>
            <person name="Walsh D.A."/>
            <person name="Denef V.J."/>
            <person name="McMahon K.D."/>
            <person name="Konstantinidis K.T."/>
            <person name="Eloe-Fadrosh E.A."/>
            <person name="Kyrpides N.C."/>
            <person name="Woyke T."/>
        </authorList>
    </citation>
    <scope>NUCLEOTIDE SEQUENCE</scope>
    <source>
        <strain evidence="2">GVMAG-M-3300009163-63</strain>
    </source>
</reference>
<evidence type="ECO:0000313" key="2">
    <source>
        <dbReference type="EMBL" id="QHT34669.1"/>
    </source>
</evidence>
<protein>
    <submittedName>
        <fullName evidence="2">Uncharacterized protein</fullName>
    </submittedName>
</protein>
<accession>A0A6C0F298</accession>
<feature type="transmembrane region" description="Helical" evidence="1">
    <location>
        <begin position="126"/>
        <end position="149"/>
    </location>
</feature>
<name>A0A6C0F298_9ZZZZ</name>
<feature type="transmembrane region" description="Helical" evidence="1">
    <location>
        <begin position="50"/>
        <end position="75"/>
    </location>
</feature>
<proteinExistence type="predicted"/>
<dbReference type="EMBL" id="MN739004">
    <property type="protein sequence ID" value="QHT34669.1"/>
    <property type="molecule type" value="Genomic_DNA"/>
</dbReference>
<sequence length="150" mass="16883">MKNNLRVAILFVIINFCVSYVCDNVLNDLSKYTQYKAFTSLAPYFKNKSIVVAGIYAGITVAFATTLLLIFNRLFLNTYLPNSRSEFIITIVIAYAIGYALDVFIYKMNIFDNLQPFYKTVGAGNGGALSFLFSLIISFISLRALFFVVE</sequence>
<keyword evidence="1" id="KW-1133">Transmembrane helix</keyword>
<organism evidence="2">
    <name type="scientific">viral metagenome</name>
    <dbReference type="NCBI Taxonomy" id="1070528"/>
    <lineage>
        <taxon>unclassified sequences</taxon>
        <taxon>metagenomes</taxon>
        <taxon>organismal metagenomes</taxon>
    </lineage>
</organism>
<keyword evidence="1" id="KW-0812">Transmembrane</keyword>